<evidence type="ECO:0000256" key="1">
    <source>
        <dbReference type="SAM" id="MobiDB-lite"/>
    </source>
</evidence>
<comment type="caution">
    <text evidence="2">The sequence shown here is derived from an EMBL/GenBank/DDBJ whole genome shotgun (WGS) entry which is preliminary data.</text>
</comment>
<accession>A0A657IWM2</accession>
<evidence type="ECO:0000313" key="3">
    <source>
        <dbReference type="Proteomes" id="UP000092021"/>
    </source>
</evidence>
<reference evidence="2 3" key="1">
    <citation type="submission" date="2016-04" db="EMBL/GenBank/DDBJ databases">
        <title>Identification of putative biosynthetic pathways for the production of bioactive secondary metabolites by the marine actinomycete Kocuria kristinae RUTW2-3.</title>
        <authorList>
            <person name="Waterworth S.C."/>
            <person name="Walmsley T.A."/>
            <person name="Matongo T."/>
            <person name="Davies-Coleman M.T."/>
            <person name="Dorrington R.A."/>
        </authorList>
    </citation>
    <scope>NUCLEOTIDE SEQUENCE [LARGE SCALE GENOMIC DNA]</scope>
    <source>
        <strain evidence="2 3">RUTW4-5</strain>
    </source>
</reference>
<dbReference type="Proteomes" id="UP000092021">
    <property type="component" value="Unassembled WGS sequence"/>
</dbReference>
<gene>
    <name evidence="2" type="ORF">A5N15_05875</name>
</gene>
<organism evidence="2 3">
    <name type="scientific">Rothia kristinae</name>
    <dbReference type="NCBI Taxonomy" id="37923"/>
    <lineage>
        <taxon>Bacteria</taxon>
        <taxon>Bacillati</taxon>
        <taxon>Actinomycetota</taxon>
        <taxon>Actinomycetes</taxon>
        <taxon>Micrococcales</taxon>
        <taxon>Micrococcaceae</taxon>
        <taxon>Rothia</taxon>
    </lineage>
</organism>
<dbReference type="AlphaFoldDB" id="A0A657IWM2"/>
<protein>
    <submittedName>
        <fullName evidence="2">Uncharacterized protein</fullName>
    </submittedName>
</protein>
<feature type="region of interest" description="Disordered" evidence="1">
    <location>
        <begin position="14"/>
        <end position="59"/>
    </location>
</feature>
<name>A0A657IWM2_9MICC</name>
<dbReference type="EMBL" id="LWGZ01000503">
    <property type="protein sequence ID" value="OAX60661.1"/>
    <property type="molecule type" value="Genomic_DNA"/>
</dbReference>
<evidence type="ECO:0000313" key="2">
    <source>
        <dbReference type="EMBL" id="OAX60661.1"/>
    </source>
</evidence>
<proteinExistence type="predicted"/>
<sequence>MPWASRIPGAAASANLVRDSPRRRQAIQAPSAPQEIAPMMPMPPSQIFRASHGFRPGPK</sequence>